<proteinExistence type="predicted"/>
<comment type="caution">
    <text evidence="1">The sequence shown here is derived from an EMBL/GenBank/DDBJ whole genome shotgun (WGS) entry which is preliminary data.</text>
</comment>
<organism evidence="1 2">
    <name type="scientific">Parvimonas parva</name>
    <dbReference type="NCBI Taxonomy" id="2769485"/>
    <lineage>
        <taxon>Bacteria</taxon>
        <taxon>Bacillati</taxon>
        <taxon>Bacillota</taxon>
        <taxon>Tissierellia</taxon>
        <taxon>Tissierellales</taxon>
        <taxon>Peptoniphilaceae</taxon>
        <taxon>Parvimonas</taxon>
    </lineage>
</organism>
<dbReference type="RefSeq" id="WP_201275057.1">
    <property type="nucleotide sequence ID" value="NZ_JACVDA010000003.1"/>
</dbReference>
<keyword evidence="2" id="KW-1185">Reference proteome</keyword>
<dbReference type="Proteomes" id="UP000823123">
    <property type="component" value="Unassembled WGS sequence"/>
</dbReference>
<protein>
    <recommendedName>
        <fullName evidence="3">CooT family nickel-binding protein</fullName>
    </recommendedName>
</protein>
<accession>A0ABS1C7A7</accession>
<name>A0ABS1C7A7_9FIRM</name>
<sequence>MCLKSTQLYEYVLINENGEKAFTQVEQGDIDIDAKLYENLDGKVFLFTTEGKLENLENVSENKIKKVSPEDIYKFLLDENNKKFLSENILNRLKLWEKIKNSIKE</sequence>
<evidence type="ECO:0000313" key="2">
    <source>
        <dbReference type="Proteomes" id="UP000823123"/>
    </source>
</evidence>
<evidence type="ECO:0000313" key="1">
    <source>
        <dbReference type="EMBL" id="MBK1467982.1"/>
    </source>
</evidence>
<evidence type="ECO:0008006" key="3">
    <source>
        <dbReference type="Google" id="ProtNLM"/>
    </source>
</evidence>
<gene>
    <name evidence="1" type="ORF">IBJ83_01445</name>
</gene>
<dbReference type="EMBL" id="JACVDA010000003">
    <property type="protein sequence ID" value="MBK1467982.1"/>
    <property type="molecule type" value="Genomic_DNA"/>
</dbReference>
<reference evidence="1 2" key="1">
    <citation type="submission" date="2020-09" db="EMBL/GenBank/DDBJ databases">
        <title>Parvimonas S3374 sp. nov.</title>
        <authorList>
            <person name="Buhl M."/>
        </authorList>
    </citation>
    <scope>NUCLEOTIDE SEQUENCE [LARGE SCALE GENOMIC DNA]</scope>
    <source>
        <strain evidence="1 2">S3374</strain>
    </source>
</reference>